<dbReference type="Proteomes" id="UP000604481">
    <property type="component" value="Unassembled WGS sequence"/>
</dbReference>
<evidence type="ECO:0000313" key="3">
    <source>
        <dbReference type="Proteomes" id="UP000604481"/>
    </source>
</evidence>
<keyword evidence="3" id="KW-1185">Reference proteome</keyword>
<organism evidence="2 3">
    <name type="scientific">Chitinilyticum piscinae</name>
    <dbReference type="NCBI Taxonomy" id="2866724"/>
    <lineage>
        <taxon>Bacteria</taxon>
        <taxon>Pseudomonadati</taxon>
        <taxon>Pseudomonadota</taxon>
        <taxon>Betaproteobacteria</taxon>
        <taxon>Neisseriales</taxon>
        <taxon>Chitinibacteraceae</taxon>
        <taxon>Chitinilyticum</taxon>
    </lineage>
</organism>
<dbReference type="EMBL" id="JADFUA010000002">
    <property type="protein sequence ID" value="MBE9608649.1"/>
    <property type="molecule type" value="Genomic_DNA"/>
</dbReference>
<comment type="caution">
    <text evidence="2">The sequence shown here is derived from an EMBL/GenBank/DDBJ whole genome shotgun (WGS) entry which is preliminary data.</text>
</comment>
<evidence type="ECO:0000259" key="1">
    <source>
        <dbReference type="Pfam" id="PF02464"/>
    </source>
</evidence>
<name>A0A8J7KDC7_9NEIS</name>
<protein>
    <submittedName>
        <fullName evidence="2">CinA family protein</fullName>
    </submittedName>
</protein>
<dbReference type="AlphaFoldDB" id="A0A8J7KDC7"/>
<feature type="domain" description="CinA C-terminal" evidence="1">
    <location>
        <begin position="5"/>
        <end position="157"/>
    </location>
</feature>
<dbReference type="InterPro" id="IPR008136">
    <property type="entry name" value="CinA_C"/>
</dbReference>
<proteinExistence type="predicted"/>
<evidence type="ECO:0000313" key="2">
    <source>
        <dbReference type="EMBL" id="MBE9608649.1"/>
    </source>
</evidence>
<accession>A0A8J7KDC7</accession>
<dbReference type="InterPro" id="IPR036653">
    <property type="entry name" value="CinA-like_C"/>
</dbReference>
<dbReference type="Pfam" id="PF02464">
    <property type="entry name" value="CinA"/>
    <property type="match status" value="1"/>
</dbReference>
<dbReference type="Gene3D" id="3.90.950.20">
    <property type="entry name" value="CinA-like"/>
    <property type="match status" value="1"/>
</dbReference>
<dbReference type="SUPFAM" id="SSF142433">
    <property type="entry name" value="CinA-like"/>
    <property type="match status" value="1"/>
</dbReference>
<sequence>MVDLEQLAGQIGQFLLARGETVTAAESCTGGLIAAALTAVGGSSGWFERGYVTYSNLAKSEMLDVPAAFIEGLGAVSEPVVAAMVQGACERAGAQWGIAVSGVAGPGGGSPDKPVGTVWLAWATPQGIVTERQVFSGDRAQIREATVRHALLRLEDLLQQAR</sequence>
<gene>
    <name evidence="2" type="ORF">INR99_04735</name>
</gene>
<dbReference type="NCBIfam" id="TIGR00199">
    <property type="entry name" value="PncC_domain"/>
    <property type="match status" value="1"/>
</dbReference>
<reference evidence="2 3" key="1">
    <citation type="submission" date="2020-10" db="EMBL/GenBank/DDBJ databases">
        <title>The genome sequence of Chitinilyticum litopenaei 4Y14.</title>
        <authorList>
            <person name="Liu Y."/>
        </authorList>
    </citation>
    <scope>NUCLEOTIDE SEQUENCE [LARGE SCALE GENOMIC DNA]</scope>
    <source>
        <strain evidence="2 3">4Y14</strain>
    </source>
</reference>